<reference evidence="2" key="1">
    <citation type="submission" date="2020-10" db="EMBL/GenBank/DDBJ databases">
        <authorList>
            <person name="Gilroy R."/>
        </authorList>
    </citation>
    <scope>NUCLEOTIDE SEQUENCE</scope>
    <source>
        <strain evidence="2">ChiSjej1B19-3389</strain>
    </source>
</reference>
<dbReference type="SUPFAM" id="SSF54909">
    <property type="entry name" value="Dimeric alpha+beta barrel"/>
    <property type="match status" value="1"/>
</dbReference>
<dbReference type="InterPro" id="IPR019887">
    <property type="entry name" value="Tscrpt_reg_AsnC/Lrp_C"/>
</dbReference>
<dbReference type="Gene3D" id="3.30.70.920">
    <property type="match status" value="1"/>
</dbReference>
<protein>
    <submittedName>
        <fullName evidence="2">Lrp/AsnC family transcriptional regulator</fullName>
    </submittedName>
</protein>
<dbReference type="InterPro" id="IPR011008">
    <property type="entry name" value="Dimeric_a/b-barrel"/>
</dbReference>
<evidence type="ECO:0000313" key="3">
    <source>
        <dbReference type="Proteomes" id="UP000886787"/>
    </source>
</evidence>
<comment type="caution">
    <text evidence="2">The sequence shown here is derived from an EMBL/GenBank/DDBJ whole genome shotgun (WGS) entry which is preliminary data.</text>
</comment>
<dbReference type="InterPro" id="IPR036388">
    <property type="entry name" value="WH-like_DNA-bd_sf"/>
</dbReference>
<evidence type="ECO:0000259" key="1">
    <source>
        <dbReference type="Pfam" id="PF01037"/>
    </source>
</evidence>
<dbReference type="Proteomes" id="UP000886787">
    <property type="component" value="Unassembled WGS sequence"/>
</dbReference>
<accession>A0A9D0ZGA7</accession>
<dbReference type="Pfam" id="PF01037">
    <property type="entry name" value="AsnC_trans_reg"/>
    <property type="match status" value="1"/>
</dbReference>
<dbReference type="SMART" id="SM00344">
    <property type="entry name" value="HTH_ASNC"/>
    <property type="match status" value="1"/>
</dbReference>
<dbReference type="GO" id="GO:0043200">
    <property type="term" value="P:response to amino acid"/>
    <property type="evidence" value="ECO:0007669"/>
    <property type="project" value="TreeGrafter"/>
</dbReference>
<dbReference type="PANTHER" id="PTHR30154:SF34">
    <property type="entry name" value="TRANSCRIPTIONAL REGULATOR AZLB"/>
    <property type="match status" value="1"/>
</dbReference>
<gene>
    <name evidence="2" type="ORF">IAD32_00575</name>
</gene>
<sequence>MDALLKLLSENSNFSTDELAIMLNEPKDYIEKQVQEYEASQIIKGYRAIVNWEKVADAGVTALIELKVTPEKEKGFDNIASHVMAFEEVDSVYLMAGAYDLAVFVKGQSIQDIAMFVSRKLSTIDAVESTATHFLLKRYKDSGINFYEDDAQEDKRSLVL</sequence>
<feature type="domain" description="Transcription regulator AsnC/Lrp ligand binding" evidence="1">
    <location>
        <begin position="65"/>
        <end position="137"/>
    </location>
</feature>
<dbReference type="AlphaFoldDB" id="A0A9D0ZGA7"/>
<reference evidence="2" key="2">
    <citation type="journal article" date="2021" name="PeerJ">
        <title>Extensive microbial diversity within the chicken gut microbiome revealed by metagenomics and culture.</title>
        <authorList>
            <person name="Gilroy R."/>
            <person name="Ravi A."/>
            <person name="Getino M."/>
            <person name="Pursley I."/>
            <person name="Horton D.L."/>
            <person name="Alikhan N.F."/>
            <person name="Baker D."/>
            <person name="Gharbi K."/>
            <person name="Hall N."/>
            <person name="Watson M."/>
            <person name="Adriaenssens E.M."/>
            <person name="Foster-Nyarko E."/>
            <person name="Jarju S."/>
            <person name="Secka A."/>
            <person name="Antonio M."/>
            <person name="Oren A."/>
            <person name="Chaudhuri R.R."/>
            <person name="La Ragione R."/>
            <person name="Hildebrand F."/>
            <person name="Pallen M.J."/>
        </authorList>
    </citation>
    <scope>NUCLEOTIDE SEQUENCE</scope>
    <source>
        <strain evidence="2">ChiSjej1B19-3389</strain>
    </source>
</reference>
<dbReference type="GO" id="GO:0005829">
    <property type="term" value="C:cytosol"/>
    <property type="evidence" value="ECO:0007669"/>
    <property type="project" value="TreeGrafter"/>
</dbReference>
<organism evidence="2 3">
    <name type="scientific">Candidatus Scatavimonas merdigallinarum</name>
    <dbReference type="NCBI Taxonomy" id="2840914"/>
    <lineage>
        <taxon>Bacteria</taxon>
        <taxon>Bacillati</taxon>
        <taxon>Bacillota</taxon>
        <taxon>Clostridia</taxon>
        <taxon>Eubacteriales</taxon>
        <taxon>Oscillospiraceae</taxon>
        <taxon>Oscillospiraceae incertae sedis</taxon>
        <taxon>Candidatus Scatavimonas</taxon>
    </lineage>
</organism>
<name>A0A9D0ZGA7_9FIRM</name>
<dbReference type="EMBL" id="DVFW01000004">
    <property type="protein sequence ID" value="HIQ79764.1"/>
    <property type="molecule type" value="Genomic_DNA"/>
</dbReference>
<evidence type="ECO:0000313" key="2">
    <source>
        <dbReference type="EMBL" id="HIQ79764.1"/>
    </source>
</evidence>
<proteinExistence type="predicted"/>
<dbReference type="Gene3D" id="1.10.10.10">
    <property type="entry name" value="Winged helix-like DNA-binding domain superfamily/Winged helix DNA-binding domain"/>
    <property type="match status" value="1"/>
</dbReference>
<dbReference type="PANTHER" id="PTHR30154">
    <property type="entry name" value="LEUCINE-RESPONSIVE REGULATORY PROTEIN"/>
    <property type="match status" value="1"/>
</dbReference>
<dbReference type="InterPro" id="IPR019888">
    <property type="entry name" value="Tscrpt_reg_AsnC-like"/>
</dbReference>
<dbReference type="GO" id="GO:0043565">
    <property type="term" value="F:sequence-specific DNA binding"/>
    <property type="evidence" value="ECO:0007669"/>
    <property type="project" value="TreeGrafter"/>
</dbReference>